<evidence type="ECO:0000313" key="2">
    <source>
        <dbReference type="Proteomes" id="UP001234343"/>
    </source>
</evidence>
<dbReference type="Proteomes" id="UP001234343">
    <property type="component" value="Unassembled WGS sequence"/>
</dbReference>
<reference evidence="1 2" key="1">
    <citation type="submission" date="2023-06" db="EMBL/GenBank/DDBJ databases">
        <title>Alteromonas sp. ASW11-36 isolated from intertidal sand.</title>
        <authorList>
            <person name="Li Y."/>
        </authorList>
    </citation>
    <scope>NUCLEOTIDE SEQUENCE [LARGE SCALE GENOMIC DNA]</scope>
    <source>
        <strain evidence="1 2">ASW11-36</strain>
    </source>
</reference>
<proteinExistence type="predicted"/>
<name>A0ABT7SZS1_9ALTE</name>
<dbReference type="RefSeq" id="WP_289366707.1">
    <property type="nucleotide sequence ID" value="NZ_JAUCBP010000012.1"/>
</dbReference>
<organism evidence="1 2">
    <name type="scientific">Alteromonas arenosi</name>
    <dbReference type="NCBI Taxonomy" id="3055817"/>
    <lineage>
        <taxon>Bacteria</taxon>
        <taxon>Pseudomonadati</taxon>
        <taxon>Pseudomonadota</taxon>
        <taxon>Gammaproteobacteria</taxon>
        <taxon>Alteromonadales</taxon>
        <taxon>Alteromonadaceae</taxon>
        <taxon>Alteromonas/Salinimonas group</taxon>
        <taxon>Alteromonas</taxon>
    </lineage>
</organism>
<dbReference type="EMBL" id="JAUCBP010000012">
    <property type="protein sequence ID" value="MDM7861684.1"/>
    <property type="molecule type" value="Genomic_DNA"/>
</dbReference>
<sequence>MQVPSFIDQKSQQLGFYLSAFWRGDLPHSELQLFFWDTLEEWTQVNDHAEPYSQKERVFWHVLHQLHYWPEAKLASDPILHDELSNCLHYLDGRGLCPFDCIGIRP</sequence>
<gene>
    <name evidence="1" type="ORF">QTP81_13870</name>
</gene>
<accession>A0ABT7SZS1</accession>
<comment type="caution">
    <text evidence="1">The sequence shown here is derived from an EMBL/GenBank/DDBJ whole genome shotgun (WGS) entry which is preliminary data.</text>
</comment>
<evidence type="ECO:0000313" key="1">
    <source>
        <dbReference type="EMBL" id="MDM7861684.1"/>
    </source>
</evidence>
<protein>
    <submittedName>
        <fullName evidence="1">Uncharacterized protein</fullName>
    </submittedName>
</protein>
<keyword evidence="2" id="KW-1185">Reference proteome</keyword>